<feature type="transmembrane region" description="Helical" evidence="6">
    <location>
        <begin position="132"/>
        <end position="158"/>
    </location>
</feature>
<dbReference type="eggNOG" id="COG0785">
    <property type="taxonomic scope" value="Bacteria"/>
</dbReference>
<keyword evidence="4 6" id="KW-1133">Transmembrane helix</keyword>
<dbReference type="HOGENOM" id="CLU_053225_2_0_9"/>
<reference evidence="8 9" key="1">
    <citation type="submission" date="2009-08" db="EMBL/GenBank/DDBJ databases">
        <authorList>
            <person name="Muzny D."/>
            <person name="Qin X."/>
            <person name="Deng J."/>
            <person name="Jiang H."/>
            <person name="Liu Y."/>
            <person name="Qu J."/>
            <person name="Song X.-Z."/>
            <person name="Zhang L."/>
            <person name="Thornton R."/>
            <person name="Coyle M."/>
            <person name="Francisco L."/>
            <person name="Jackson L."/>
            <person name="Javaid M."/>
            <person name="Korchina V."/>
            <person name="Kovar C."/>
            <person name="Mata R."/>
            <person name="Mathew T."/>
            <person name="Ngo R."/>
            <person name="Nguyen L."/>
            <person name="Nguyen N."/>
            <person name="Okwuonu G."/>
            <person name="Ongeri F."/>
            <person name="Pham C."/>
            <person name="Simmons D."/>
            <person name="Wilczek-Boney K."/>
            <person name="Hale W."/>
            <person name="Jakkamsetti A."/>
            <person name="Pham P."/>
            <person name="Ruth R."/>
            <person name="San Lucas F."/>
            <person name="Warren J."/>
            <person name="Zhang J."/>
            <person name="Zhao Z."/>
            <person name="Zhou C."/>
            <person name="Zhu D."/>
            <person name="Lee S."/>
            <person name="Bess C."/>
            <person name="Blankenburg K."/>
            <person name="Forbes L."/>
            <person name="Fu Q."/>
            <person name="Gubbala S."/>
            <person name="Hirani K."/>
            <person name="Jayaseelan J.C."/>
            <person name="Lara F."/>
            <person name="Munidasa M."/>
            <person name="Palculict T."/>
            <person name="Patil S."/>
            <person name="Pu L.-L."/>
            <person name="Saada N."/>
            <person name="Tang L."/>
            <person name="Weissenberger G."/>
            <person name="Zhu Y."/>
            <person name="Hemphill L."/>
            <person name="Shang Y."/>
            <person name="Youmans B."/>
            <person name="Ayvaz T."/>
            <person name="Ross M."/>
            <person name="Santibanez J."/>
            <person name="Aqrawi P."/>
            <person name="Gross S."/>
            <person name="Joshi V."/>
            <person name="Fowler G."/>
            <person name="Nazareth L."/>
            <person name="Reid J."/>
            <person name="Worley K."/>
            <person name="Petrosino J."/>
            <person name="Highlander S."/>
            <person name="Gibbs R."/>
        </authorList>
    </citation>
    <scope>NUCLEOTIDE SEQUENCE [LARGE SCALE GENOMIC DNA]</scope>
    <source>
        <strain evidence="8 9">ATCC 49175</strain>
    </source>
</reference>
<dbReference type="PANTHER" id="PTHR31272:SF4">
    <property type="entry name" value="CYTOCHROME C-TYPE BIOGENESIS PROTEIN HI_1454-RELATED"/>
    <property type="match status" value="1"/>
</dbReference>
<feature type="transmembrane region" description="Helical" evidence="6">
    <location>
        <begin position="6"/>
        <end position="33"/>
    </location>
</feature>
<dbReference type="EMBL" id="ACKZ01000008">
    <property type="protein sequence ID" value="EEW37914.1"/>
    <property type="molecule type" value="Genomic_DNA"/>
</dbReference>
<dbReference type="InterPro" id="IPR003834">
    <property type="entry name" value="Cyt_c_assmbl_TM_dom"/>
</dbReference>
<feature type="transmembrane region" description="Helical" evidence="6">
    <location>
        <begin position="204"/>
        <end position="225"/>
    </location>
</feature>
<organism evidence="8 9">
    <name type="scientific">Granulicatella adiacens ATCC 49175</name>
    <dbReference type="NCBI Taxonomy" id="638301"/>
    <lineage>
        <taxon>Bacteria</taxon>
        <taxon>Bacillati</taxon>
        <taxon>Bacillota</taxon>
        <taxon>Bacilli</taxon>
        <taxon>Lactobacillales</taxon>
        <taxon>Carnobacteriaceae</taxon>
        <taxon>Granulicatella</taxon>
    </lineage>
</organism>
<evidence type="ECO:0000259" key="7">
    <source>
        <dbReference type="Pfam" id="PF02683"/>
    </source>
</evidence>
<comment type="caution">
    <text evidence="8">The sequence shown here is derived from an EMBL/GenBank/DDBJ whole genome shotgun (WGS) entry which is preliminary data.</text>
</comment>
<evidence type="ECO:0000256" key="1">
    <source>
        <dbReference type="ARBA" id="ARBA00004141"/>
    </source>
</evidence>
<feature type="transmembrane region" description="Helical" evidence="6">
    <location>
        <begin position="54"/>
        <end position="83"/>
    </location>
</feature>
<evidence type="ECO:0000313" key="8">
    <source>
        <dbReference type="EMBL" id="EEW37914.1"/>
    </source>
</evidence>
<feature type="domain" description="Cytochrome C biogenesis protein transmembrane" evidence="7">
    <location>
        <begin position="5"/>
        <end position="213"/>
    </location>
</feature>
<dbReference type="PANTHER" id="PTHR31272">
    <property type="entry name" value="CYTOCHROME C-TYPE BIOGENESIS PROTEIN HI_1454-RELATED"/>
    <property type="match status" value="1"/>
</dbReference>
<evidence type="ECO:0000256" key="3">
    <source>
        <dbReference type="ARBA" id="ARBA00022692"/>
    </source>
</evidence>
<evidence type="ECO:0000256" key="4">
    <source>
        <dbReference type="ARBA" id="ARBA00022989"/>
    </source>
</evidence>
<evidence type="ECO:0000256" key="5">
    <source>
        <dbReference type="ARBA" id="ARBA00023136"/>
    </source>
</evidence>
<gene>
    <name evidence="8" type="primary">ccdA</name>
    <name evidence="8" type="ORF">HMPREF0444_0158</name>
</gene>
<evidence type="ECO:0000256" key="6">
    <source>
        <dbReference type="SAM" id="Phobius"/>
    </source>
</evidence>
<keyword evidence="9" id="KW-1185">Reference proteome</keyword>
<dbReference type="GO" id="GO:0004408">
    <property type="term" value="F:holocytochrome-c synthase activity"/>
    <property type="evidence" value="ECO:0007669"/>
    <property type="project" value="UniProtKB-EC"/>
</dbReference>
<dbReference type="AlphaFoldDB" id="C8NE13"/>
<proteinExistence type="inferred from homology"/>
<keyword evidence="3 6" id="KW-0812">Transmembrane</keyword>
<dbReference type="InterPro" id="IPR051790">
    <property type="entry name" value="Cytochrome_c-biogenesis_DsbD"/>
</dbReference>
<dbReference type="Pfam" id="PF02683">
    <property type="entry name" value="DsbD_TM"/>
    <property type="match status" value="1"/>
</dbReference>
<comment type="subcellular location">
    <subcellularLocation>
        <location evidence="1">Membrane</location>
        <topology evidence="1">Multi-pass membrane protein</topology>
    </subcellularLocation>
</comment>
<evidence type="ECO:0000313" key="9">
    <source>
        <dbReference type="Proteomes" id="UP000005926"/>
    </source>
</evidence>
<dbReference type="RefSeq" id="WP_005605095.1">
    <property type="nucleotide sequence ID" value="NZ_CP102283.1"/>
</dbReference>
<feature type="transmembrane region" description="Helical" evidence="6">
    <location>
        <begin position="89"/>
        <end position="111"/>
    </location>
</feature>
<comment type="similarity">
    <text evidence="2">Belongs to the DsbD family.</text>
</comment>
<dbReference type="EC" id="4.4.1.17" evidence="8"/>
<sequence length="230" mass="25907">MDFVFMGSVFFAGLFSFFSPCVLPLFPVYFGVLMSEQDGRHIQIGKVSIYWKPIIRTLIFITGISTVFFFLGFAATILGSLIYNAWFNISLGVIIVILGLHQMEFFQFLFLQKQKTVQFEIKNQKSLWSSYLLGLSFSFGWTPCVGPVLSAVLSLISTQQASPFYGVFLLCLYILGLSIPFLILSIASTWAFKIFNLAKKRLMVLKKLGGLVIVLMGLAIIWAQLPQILH</sequence>
<dbReference type="GeneID" id="78411573"/>
<keyword evidence="5 6" id="KW-0472">Membrane</keyword>
<dbReference type="GO" id="GO:0017004">
    <property type="term" value="P:cytochrome complex assembly"/>
    <property type="evidence" value="ECO:0007669"/>
    <property type="project" value="InterPro"/>
</dbReference>
<name>C8NE13_9LACT</name>
<accession>C8NE13</accession>
<evidence type="ECO:0000256" key="2">
    <source>
        <dbReference type="ARBA" id="ARBA00006143"/>
    </source>
</evidence>
<dbReference type="Proteomes" id="UP000005926">
    <property type="component" value="Unassembled WGS sequence"/>
</dbReference>
<protein>
    <submittedName>
        <fullName evidence="8">Cytochrome C biogenesis protein transmembrane region</fullName>
        <ecNumber evidence="8">4.4.1.17</ecNumber>
    </submittedName>
</protein>
<feature type="transmembrane region" description="Helical" evidence="6">
    <location>
        <begin position="164"/>
        <end position="192"/>
    </location>
</feature>
<keyword evidence="8" id="KW-0456">Lyase</keyword>
<dbReference type="GO" id="GO:0016020">
    <property type="term" value="C:membrane"/>
    <property type="evidence" value="ECO:0007669"/>
    <property type="project" value="UniProtKB-SubCell"/>
</dbReference>
<dbReference type="STRING" id="638301.HMPREF0444_0158"/>